<proteinExistence type="predicted"/>
<comment type="caution">
    <text evidence="1">The sequence shown here is derived from an EMBL/GenBank/DDBJ whole genome shotgun (WGS) entry which is preliminary data.</text>
</comment>
<evidence type="ECO:0000313" key="1">
    <source>
        <dbReference type="EMBL" id="KAK4182209.1"/>
    </source>
</evidence>
<dbReference type="EMBL" id="MU864714">
    <property type="protein sequence ID" value="KAK4182209.1"/>
    <property type="molecule type" value="Genomic_DNA"/>
</dbReference>
<feature type="non-terminal residue" evidence="1">
    <location>
        <position position="1"/>
    </location>
</feature>
<evidence type="ECO:0000313" key="2">
    <source>
        <dbReference type="Proteomes" id="UP001302126"/>
    </source>
</evidence>
<accession>A0AAN6WHI9</accession>
<name>A0AAN6WHI9_9PEZI</name>
<sequence length="70" mass="7938">SHCHRARSNPSHICNYVKRLRHCWDQTRPCDACEKAALHASLMPHVTPPPARLPRSRCFSAACTHTVNHV</sequence>
<organism evidence="1 2">
    <name type="scientific">Podospora australis</name>
    <dbReference type="NCBI Taxonomy" id="1536484"/>
    <lineage>
        <taxon>Eukaryota</taxon>
        <taxon>Fungi</taxon>
        <taxon>Dikarya</taxon>
        <taxon>Ascomycota</taxon>
        <taxon>Pezizomycotina</taxon>
        <taxon>Sordariomycetes</taxon>
        <taxon>Sordariomycetidae</taxon>
        <taxon>Sordariales</taxon>
        <taxon>Podosporaceae</taxon>
        <taxon>Podospora</taxon>
    </lineage>
</organism>
<protein>
    <submittedName>
        <fullName evidence="1">Uncharacterized protein</fullName>
    </submittedName>
</protein>
<dbReference type="Proteomes" id="UP001302126">
    <property type="component" value="Unassembled WGS sequence"/>
</dbReference>
<reference evidence="1" key="2">
    <citation type="submission" date="2023-05" db="EMBL/GenBank/DDBJ databases">
        <authorList>
            <consortium name="Lawrence Berkeley National Laboratory"/>
            <person name="Steindorff A."/>
            <person name="Hensen N."/>
            <person name="Bonometti L."/>
            <person name="Westerberg I."/>
            <person name="Brannstrom I.O."/>
            <person name="Guillou S."/>
            <person name="Cros-Aarteil S."/>
            <person name="Calhoun S."/>
            <person name="Haridas S."/>
            <person name="Kuo A."/>
            <person name="Mondo S."/>
            <person name="Pangilinan J."/>
            <person name="Riley R."/>
            <person name="Labutti K."/>
            <person name="Andreopoulos B."/>
            <person name="Lipzen A."/>
            <person name="Chen C."/>
            <person name="Yanf M."/>
            <person name="Daum C."/>
            <person name="Ng V."/>
            <person name="Clum A."/>
            <person name="Ohm R."/>
            <person name="Martin F."/>
            <person name="Silar P."/>
            <person name="Natvig D."/>
            <person name="Lalanne C."/>
            <person name="Gautier V."/>
            <person name="Ament-Velasquez S.L."/>
            <person name="Kruys A."/>
            <person name="Hutchinson M.I."/>
            <person name="Powell A.J."/>
            <person name="Barry K."/>
            <person name="Miller A.N."/>
            <person name="Grigoriev I.V."/>
            <person name="Debuchy R."/>
            <person name="Gladieux P."/>
            <person name="Thoren M.H."/>
            <person name="Johannesson H."/>
        </authorList>
    </citation>
    <scope>NUCLEOTIDE SEQUENCE</scope>
    <source>
        <strain evidence="1">PSN309</strain>
    </source>
</reference>
<dbReference type="AlphaFoldDB" id="A0AAN6WHI9"/>
<gene>
    <name evidence="1" type="ORF">QBC35DRAFT_396429</name>
</gene>
<keyword evidence="2" id="KW-1185">Reference proteome</keyword>
<reference evidence="1" key="1">
    <citation type="journal article" date="2023" name="Mol. Phylogenet. Evol.">
        <title>Genome-scale phylogeny and comparative genomics of the fungal order Sordariales.</title>
        <authorList>
            <person name="Hensen N."/>
            <person name="Bonometti L."/>
            <person name="Westerberg I."/>
            <person name="Brannstrom I.O."/>
            <person name="Guillou S."/>
            <person name="Cros-Aarteil S."/>
            <person name="Calhoun S."/>
            <person name="Haridas S."/>
            <person name="Kuo A."/>
            <person name="Mondo S."/>
            <person name="Pangilinan J."/>
            <person name="Riley R."/>
            <person name="LaButti K."/>
            <person name="Andreopoulos B."/>
            <person name="Lipzen A."/>
            <person name="Chen C."/>
            <person name="Yan M."/>
            <person name="Daum C."/>
            <person name="Ng V."/>
            <person name="Clum A."/>
            <person name="Steindorff A."/>
            <person name="Ohm R.A."/>
            <person name="Martin F."/>
            <person name="Silar P."/>
            <person name="Natvig D.O."/>
            <person name="Lalanne C."/>
            <person name="Gautier V."/>
            <person name="Ament-Velasquez S.L."/>
            <person name="Kruys A."/>
            <person name="Hutchinson M.I."/>
            <person name="Powell A.J."/>
            <person name="Barry K."/>
            <person name="Miller A.N."/>
            <person name="Grigoriev I.V."/>
            <person name="Debuchy R."/>
            <person name="Gladieux P."/>
            <person name="Hiltunen Thoren M."/>
            <person name="Johannesson H."/>
        </authorList>
    </citation>
    <scope>NUCLEOTIDE SEQUENCE</scope>
    <source>
        <strain evidence="1">PSN309</strain>
    </source>
</reference>